<name>A0A939H492_9CLOT</name>
<evidence type="ECO:0008006" key="3">
    <source>
        <dbReference type="Google" id="ProtNLM"/>
    </source>
</evidence>
<comment type="caution">
    <text evidence="1">The sequence shown here is derived from an EMBL/GenBank/DDBJ whole genome shotgun (WGS) entry which is preliminary data.</text>
</comment>
<dbReference type="SUPFAM" id="SSF46934">
    <property type="entry name" value="UBA-like"/>
    <property type="match status" value="1"/>
</dbReference>
<reference evidence="1" key="1">
    <citation type="submission" date="2021-03" db="EMBL/GenBank/DDBJ databases">
        <title>Proteiniclasticum marinus sp. nov., isolated from tidal flat sediment.</title>
        <authorList>
            <person name="Namirimu T."/>
            <person name="Yang J.-A."/>
            <person name="Yang S.-H."/>
            <person name="Kim Y.-J."/>
            <person name="Kwon K.K."/>
        </authorList>
    </citation>
    <scope>NUCLEOTIDE SEQUENCE</scope>
    <source>
        <strain evidence="1">SCR006</strain>
    </source>
</reference>
<accession>A0A939H492</accession>
<dbReference type="InterPro" id="IPR009060">
    <property type="entry name" value="UBA-like_sf"/>
</dbReference>
<sequence length="182" mass="20696">MESNHDLLAKVDEVRTRKKVSYEEAKKALEAANYDTLDAVIYLENMKGEKYEDLKEYKDKTFDSIKRTSSETVEFSYQDKKFDAPLPVAVIGTLLLARKPKLLAAAAAGVLAFGVDITVKKGEKETNLTKPVREKVKHTANAFGLEKTKISRKIEDLTEKIHFKKDLEEEDDLKGYFSPDIY</sequence>
<evidence type="ECO:0000313" key="1">
    <source>
        <dbReference type="EMBL" id="MBO1263859.1"/>
    </source>
</evidence>
<dbReference type="RefSeq" id="WP_207598361.1">
    <property type="nucleotide sequence ID" value="NZ_JAFNJU010000001.1"/>
</dbReference>
<organism evidence="1 2">
    <name type="scientific">Proteiniclasticum aestuarii</name>
    <dbReference type="NCBI Taxonomy" id="2817862"/>
    <lineage>
        <taxon>Bacteria</taxon>
        <taxon>Bacillati</taxon>
        <taxon>Bacillota</taxon>
        <taxon>Clostridia</taxon>
        <taxon>Eubacteriales</taxon>
        <taxon>Clostridiaceae</taxon>
        <taxon>Proteiniclasticum</taxon>
    </lineage>
</organism>
<evidence type="ECO:0000313" key="2">
    <source>
        <dbReference type="Proteomes" id="UP000664218"/>
    </source>
</evidence>
<dbReference type="Proteomes" id="UP000664218">
    <property type="component" value="Unassembled WGS sequence"/>
</dbReference>
<proteinExistence type="predicted"/>
<gene>
    <name evidence="1" type="ORF">J3A84_02215</name>
</gene>
<protein>
    <recommendedName>
        <fullName evidence="3">DUF4342 domain-containing protein</fullName>
    </recommendedName>
</protein>
<dbReference type="EMBL" id="JAFNJU010000001">
    <property type="protein sequence ID" value="MBO1263859.1"/>
    <property type="molecule type" value="Genomic_DNA"/>
</dbReference>
<dbReference type="AlphaFoldDB" id="A0A939H492"/>
<keyword evidence="2" id="KW-1185">Reference proteome</keyword>